<evidence type="ECO:0000256" key="4">
    <source>
        <dbReference type="ARBA" id="ARBA00023136"/>
    </source>
</evidence>
<feature type="transmembrane region" description="Helical" evidence="6">
    <location>
        <begin position="210"/>
        <end position="228"/>
    </location>
</feature>
<dbReference type="Proteomes" id="UP001362999">
    <property type="component" value="Unassembled WGS sequence"/>
</dbReference>
<gene>
    <name evidence="8" type="ORF">R3P38DRAFT_3550290</name>
</gene>
<evidence type="ECO:0000313" key="8">
    <source>
        <dbReference type="EMBL" id="KAK7020467.1"/>
    </source>
</evidence>
<dbReference type="InterPro" id="IPR011701">
    <property type="entry name" value="MFS"/>
</dbReference>
<feature type="transmembrane region" description="Helical" evidence="6">
    <location>
        <begin position="394"/>
        <end position="413"/>
    </location>
</feature>
<comment type="subcellular location">
    <subcellularLocation>
        <location evidence="1">Membrane</location>
        <topology evidence="1">Multi-pass membrane protein</topology>
    </subcellularLocation>
</comment>
<dbReference type="EMBL" id="JAWWNJ010000041">
    <property type="protein sequence ID" value="KAK7020467.1"/>
    <property type="molecule type" value="Genomic_DNA"/>
</dbReference>
<evidence type="ECO:0000313" key="9">
    <source>
        <dbReference type="Proteomes" id="UP001362999"/>
    </source>
</evidence>
<sequence length="659" mass="71845">MSTSRSSSHVSARHNPSRSVSYSQSVLPDGPVDEETVELLGELVNPHHEQEETLVDEEDEFSKAERERKRLPWWRRPSPLWLLCLTPLSTICSAATLAPKIEIYNLLACSVHKPEIFRHRHFLPSFNAPSEPSELDETTYPPSFDIALNTNSSIFSLMSDLPTKECSSDPTVIAAVAKLTATLTTSMGVLGCLTTGFWGAFSDRYGRSRILALTVFGVLVNDLTFIFVTKNFRHIPGGYWFLIVGPIFEGLLGGISAGSAASHAYISDTTRPSERSRYFSLFLGLVFVGFGIGPTLGGLIVRYAGVLSVFYMATIVHGTFAFLALIALPESLMKDQMQAAKASYQEIQRVLSEQQKTFAVRVQRVLAFLQPLTIFFPEMNDPDAAPLKGRKRDWNLTLLALSYGFTVSIMGSLGYKMQYVIATYEWTSENMGYFLTISGVTRAAFLAVILPVTIKLVKKFQSHRLSRSELEPLLIPPRQPHSASFDISLARISLFIEIIAYTAMPFATTGLAFTAFTMLAAFGSGSNPAVQSVAMELYSKRMGANVEAGRLFGAVSVIQALGGQILGPAVYGLIFVKTAATFPQAIFVVSTASVIASFICLSLVRLPTDVLDAEESHLPDHGVRDATLVDVSAGSGDAQRRMKAMSTAVPAVTVSAPTP</sequence>
<evidence type="ECO:0000256" key="2">
    <source>
        <dbReference type="ARBA" id="ARBA00022692"/>
    </source>
</evidence>
<feature type="transmembrane region" description="Helical" evidence="6">
    <location>
        <begin position="433"/>
        <end position="457"/>
    </location>
</feature>
<evidence type="ECO:0000256" key="6">
    <source>
        <dbReference type="SAM" id="Phobius"/>
    </source>
</evidence>
<dbReference type="PANTHER" id="PTHR23507">
    <property type="entry name" value="ZGC:174356"/>
    <property type="match status" value="1"/>
</dbReference>
<dbReference type="Pfam" id="PF07690">
    <property type="entry name" value="MFS_1"/>
    <property type="match status" value="1"/>
</dbReference>
<keyword evidence="4 6" id="KW-0472">Membrane</keyword>
<comment type="caution">
    <text evidence="8">The sequence shown here is derived from an EMBL/GenBank/DDBJ whole genome shotgun (WGS) entry which is preliminary data.</text>
</comment>
<feature type="transmembrane region" description="Helical" evidence="6">
    <location>
        <begin position="309"/>
        <end position="328"/>
    </location>
</feature>
<proteinExistence type="predicted"/>
<dbReference type="PROSITE" id="PS50850">
    <property type="entry name" value="MFS"/>
    <property type="match status" value="1"/>
</dbReference>
<keyword evidence="9" id="KW-1185">Reference proteome</keyword>
<feature type="region of interest" description="Disordered" evidence="5">
    <location>
        <begin position="1"/>
        <end position="31"/>
    </location>
</feature>
<dbReference type="InterPro" id="IPR020846">
    <property type="entry name" value="MFS_dom"/>
</dbReference>
<reference evidence="8 9" key="1">
    <citation type="journal article" date="2024" name="J Genomics">
        <title>Draft genome sequencing and assembly of Favolaschia claudopus CIRM-BRFM 2984 isolated from oak limbs.</title>
        <authorList>
            <person name="Navarro D."/>
            <person name="Drula E."/>
            <person name="Chaduli D."/>
            <person name="Cazenave R."/>
            <person name="Ahrendt S."/>
            <person name="Wang J."/>
            <person name="Lipzen A."/>
            <person name="Daum C."/>
            <person name="Barry K."/>
            <person name="Grigoriev I.V."/>
            <person name="Favel A."/>
            <person name="Rosso M.N."/>
            <person name="Martin F."/>
        </authorList>
    </citation>
    <scope>NUCLEOTIDE SEQUENCE [LARGE SCALE GENOMIC DNA]</scope>
    <source>
        <strain evidence="8 9">CIRM-BRFM 2984</strain>
    </source>
</reference>
<dbReference type="GO" id="GO:0016020">
    <property type="term" value="C:membrane"/>
    <property type="evidence" value="ECO:0007669"/>
    <property type="project" value="UniProtKB-SubCell"/>
</dbReference>
<keyword evidence="2 6" id="KW-0812">Transmembrane</keyword>
<evidence type="ECO:0000259" key="7">
    <source>
        <dbReference type="PROSITE" id="PS50850"/>
    </source>
</evidence>
<feature type="compositionally biased region" description="Low complexity" evidence="5">
    <location>
        <begin position="1"/>
        <end position="10"/>
    </location>
</feature>
<feature type="transmembrane region" description="Helical" evidence="6">
    <location>
        <begin position="582"/>
        <end position="604"/>
    </location>
</feature>
<dbReference type="PANTHER" id="PTHR23507:SF1">
    <property type="entry name" value="FI18259P1-RELATED"/>
    <property type="match status" value="1"/>
</dbReference>
<keyword evidence="3 6" id="KW-1133">Transmembrane helix</keyword>
<dbReference type="InterPro" id="IPR036259">
    <property type="entry name" value="MFS_trans_sf"/>
</dbReference>
<feature type="transmembrane region" description="Helical" evidence="6">
    <location>
        <begin position="551"/>
        <end position="576"/>
    </location>
</feature>
<evidence type="ECO:0000256" key="1">
    <source>
        <dbReference type="ARBA" id="ARBA00004141"/>
    </source>
</evidence>
<organism evidence="8 9">
    <name type="scientific">Favolaschia claudopus</name>
    <dbReference type="NCBI Taxonomy" id="2862362"/>
    <lineage>
        <taxon>Eukaryota</taxon>
        <taxon>Fungi</taxon>
        <taxon>Dikarya</taxon>
        <taxon>Basidiomycota</taxon>
        <taxon>Agaricomycotina</taxon>
        <taxon>Agaricomycetes</taxon>
        <taxon>Agaricomycetidae</taxon>
        <taxon>Agaricales</taxon>
        <taxon>Marasmiineae</taxon>
        <taxon>Mycenaceae</taxon>
        <taxon>Favolaschia</taxon>
    </lineage>
</organism>
<evidence type="ECO:0000256" key="5">
    <source>
        <dbReference type="SAM" id="MobiDB-lite"/>
    </source>
</evidence>
<evidence type="ECO:0000256" key="3">
    <source>
        <dbReference type="ARBA" id="ARBA00022989"/>
    </source>
</evidence>
<dbReference type="SUPFAM" id="SSF103473">
    <property type="entry name" value="MFS general substrate transporter"/>
    <property type="match status" value="1"/>
</dbReference>
<dbReference type="GO" id="GO:0022857">
    <property type="term" value="F:transmembrane transporter activity"/>
    <property type="evidence" value="ECO:0007669"/>
    <property type="project" value="InterPro"/>
</dbReference>
<dbReference type="AlphaFoldDB" id="A0AAW0B434"/>
<protein>
    <submittedName>
        <fullName evidence="8">MFS domain-containing protein</fullName>
    </submittedName>
</protein>
<feature type="transmembrane region" description="Helical" evidence="6">
    <location>
        <begin position="240"/>
        <end position="266"/>
    </location>
</feature>
<feature type="domain" description="Major facilitator superfamily (MFS) profile" evidence="7">
    <location>
        <begin position="131"/>
        <end position="609"/>
    </location>
</feature>
<dbReference type="Gene3D" id="1.20.1250.20">
    <property type="entry name" value="MFS general substrate transporter like domains"/>
    <property type="match status" value="1"/>
</dbReference>
<feature type="transmembrane region" description="Helical" evidence="6">
    <location>
        <begin position="278"/>
        <end position="303"/>
    </location>
</feature>
<feature type="compositionally biased region" description="Polar residues" evidence="5">
    <location>
        <begin position="17"/>
        <end position="26"/>
    </location>
</feature>
<accession>A0AAW0B434</accession>
<name>A0AAW0B434_9AGAR</name>
<feature type="transmembrane region" description="Helical" evidence="6">
    <location>
        <begin position="172"/>
        <end position="198"/>
    </location>
</feature>